<evidence type="ECO:0000256" key="1">
    <source>
        <dbReference type="SAM" id="Phobius"/>
    </source>
</evidence>
<dbReference type="AlphaFoldDB" id="A0A5C6WYR8"/>
<evidence type="ECO:0000313" key="2">
    <source>
        <dbReference type="EMBL" id="TXD32223.1"/>
    </source>
</evidence>
<evidence type="ECO:0000313" key="3">
    <source>
        <dbReference type="Proteomes" id="UP000321046"/>
    </source>
</evidence>
<keyword evidence="1" id="KW-1133">Transmembrane helix</keyword>
<dbReference type="Proteomes" id="UP000321046">
    <property type="component" value="Unassembled WGS sequence"/>
</dbReference>
<proteinExistence type="predicted"/>
<feature type="transmembrane region" description="Helical" evidence="1">
    <location>
        <begin position="82"/>
        <end position="104"/>
    </location>
</feature>
<dbReference type="GO" id="GO:0005886">
    <property type="term" value="C:plasma membrane"/>
    <property type="evidence" value="ECO:0007669"/>
    <property type="project" value="UniProtKB-SubCell"/>
</dbReference>
<sequence length="286" mass="30754">MSIRDQQYTRYEGPIVERFAWWTIAWISLRTYWRFWRTKLVVLGSWLIPLIFGVLIVGEYAMRSQLGQMGAAEAPGRGPVVIFLQFEVFALALVYVANGCGIISDDLRHRTVQLYFSKPISRFDYAFGKFLCLFMLGTLTAIVPAILLSGLRVAFFASTEYAGQVAALHAVGVLMAAGLVAVMSAMVVGLSSLTSRTGYAVLGWLGAIIVPLILHAIFGTVSGGHAAAALFSLTGNLTLLGQALLEGGPEFPETVPMWAPFLVTLGLGGAGIAALGHRVSRLEGIA</sequence>
<accession>A0A5C6WYR8</accession>
<organism evidence="2 3">
    <name type="scientific">Lujinxingia vulgaris</name>
    <dbReference type="NCBI Taxonomy" id="2600176"/>
    <lineage>
        <taxon>Bacteria</taxon>
        <taxon>Deltaproteobacteria</taxon>
        <taxon>Bradymonadales</taxon>
        <taxon>Lujinxingiaceae</taxon>
        <taxon>Lujinxingia</taxon>
    </lineage>
</organism>
<dbReference type="EMBL" id="VOSL01000136">
    <property type="protein sequence ID" value="TXD32223.1"/>
    <property type="molecule type" value="Genomic_DNA"/>
</dbReference>
<keyword evidence="1" id="KW-0472">Membrane</keyword>
<protein>
    <submittedName>
        <fullName evidence="2">ABC transporter permease</fullName>
    </submittedName>
</protein>
<feature type="transmembrane region" description="Helical" evidence="1">
    <location>
        <begin position="125"/>
        <end position="147"/>
    </location>
</feature>
<dbReference type="Pfam" id="PF12679">
    <property type="entry name" value="ABC2_membrane_2"/>
    <property type="match status" value="1"/>
</dbReference>
<reference evidence="2 3" key="1">
    <citation type="submission" date="2019-08" db="EMBL/GenBank/DDBJ databases">
        <title>Bradymonadales sp. TMQ2.</title>
        <authorList>
            <person name="Liang Q."/>
        </authorList>
    </citation>
    <scope>NUCLEOTIDE SEQUENCE [LARGE SCALE GENOMIC DNA]</scope>
    <source>
        <strain evidence="2 3">TMQ2</strain>
    </source>
</reference>
<keyword evidence="1" id="KW-0812">Transmembrane</keyword>
<feature type="transmembrane region" description="Helical" evidence="1">
    <location>
        <begin position="167"/>
        <end position="190"/>
    </location>
</feature>
<dbReference type="OrthoDB" id="5495463at2"/>
<dbReference type="GO" id="GO:0140359">
    <property type="term" value="F:ABC-type transporter activity"/>
    <property type="evidence" value="ECO:0007669"/>
    <property type="project" value="InterPro"/>
</dbReference>
<feature type="transmembrane region" description="Helical" evidence="1">
    <location>
        <begin position="257"/>
        <end position="276"/>
    </location>
</feature>
<name>A0A5C6WYR8_9DELT</name>
<gene>
    <name evidence="2" type="ORF">FRC96_18280</name>
</gene>
<dbReference type="RefSeq" id="WP_146976624.1">
    <property type="nucleotide sequence ID" value="NZ_VOSL01000136.1"/>
</dbReference>
<feature type="transmembrane region" description="Helical" evidence="1">
    <location>
        <begin position="40"/>
        <end position="62"/>
    </location>
</feature>
<comment type="caution">
    <text evidence="2">The sequence shown here is derived from an EMBL/GenBank/DDBJ whole genome shotgun (WGS) entry which is preliminary data.</text>
</comment>
<feature type="transmembrane region" description="Helical" evidence="1">
    <location>
        <begin position="197"/>
        <end position="218"/>
    </location>
</feature>